<dbReference type="PANTHER" id="PTHR42778">
    <property type="entry name" value="2-AMINOETHYLPHOSPHONATE--PYRUVATE TRANSAMINASE"/>
    <property type="match status" value="1"/>
</dbReference>
<evidence type="ECO:0000259" key="7">
    <source>
        <dbReference type="Pfam" id="PF00266"/>
    </source>
</evidence>
<protein>
    <submittedName>
        <fullName evidence="8">Alanine--glyoxylate aminotransferase family protein</fullName>
    </submittedName>
</protein>
<dbReference type="Proteomes" id="UP000515960">
    <property type="component" value="Chromosome"/>
</dbReference>
<evidence type="ECO:0000313" key="8">
    <source>
        <dbReference type="EMBL" id="QNL45283.1"/>
    </source>
</evidence>
<feature type="domain" description="Aminotransferase class V" evidence="7">
    <location>
        <begin position="23"/>
        <end position="323"/>
    </location>
</feature>
<keyword evidence="4 6" id="KW-0663">Pyridoxal phosphate</keyword>
<feature type="binding site" evidence="5">
    <location>
        <position position="337"/>
    </location>
    <ligand>
        <name>substrate</name>
    </ligand>
</feature>
<evidence type="ECO:0000256" key="5">
    <source>
        <dbReference type="PIRSR" id="PIRSR000524-1"/>
    </source>
</evidence>
<dbReference type="RefSeq" id="WP_187333736.1">
    <property type="nucleotide sequence ID" value="NZ_CP060490.1"/>
</dbReference>
<evidence type="ECO:0000256" key="3">
    <source>
        <dbReference type="ARBA" id="ARBA00022679"/>
    </source>
</evidence>
<dbReference type="PIRSF" id="PIRSF000524">
    <property type="entry name" value="SPT"/>
    <property type="match status" value="1"/>
</dbReference>
<dbReference type="EMBL" id="CP060490">
    <property type="protein sequence ID" value="QNL45283.1"/>
    <property type="molecule type" value="Genomic_DNA"/>
</dbReference>
<name>A0A7G9B6V2_9FIRM</name>
<reference evidence="8 9" key="1">
    <citation type="submission" date="2020-08" db="EMBL/GenBank/DDBJ databases">
        <authorList>
            <person name="Liu C."/>
            <person name="Sun Q."/>
        </authorList>
    </citation>
    <scope>NUCLEOTIDE SEQUENCE [LARGE SCALE GENOMIC DNA]</scope>
    <source>
        <strain evidence="8 9">NSJ-62</strain>
    </source>
</reference>
<dbReference type="InterPro" id="IPR015424">
    <property type="entry name" value="PyrdxlP-dep_Trfase"/>
</dbReference>
<dbReference type="Gene3D" id="3.90.1150.10">
    <property type="entry name" value="Aspartate Aminotransferase, domain 1"/>
    <property type="match status" value="1"/>
</dbReference>
<accession>A0A7G9B6V2</accession>
<gene>
    <name evidence="8" type="ORF">H8790_04505</name>
</gene>
<dbReference type="SUPFAM" id="SSF53383">
    <property type="entry name" value="PLP-dependent transferases"/>
    <property type="match status" value="1"/>
</dbReference>
<dbReference type="PANTHER" id="PTHR42778:SF1">
    <property type="entry name" value="2-AMINOETHYLPHOSPHONATE--PYRUVATE TRANSAMINASE"/>
    <property type="match status" value="1"/>
</dbReference>
<keyword evidence="3 8" id="KW-0808">Transferase</keyword>
<keyword evidence="9" id="KW-1185">Reference proteome</keyword>
<dbReference type="AlphaFoldDB" id="A0A7G9B6V2"/>
<dbReference type="Pfam" id="PF00266">
    <property type="entry name" value="Aminotran_5"/>
    <property type="match status" value="1"/>
</dbReference>
<dbReference type="GO" id="GO:0008483">
    <property type="term" value="F:transaminase activity"/>
    <property type="evidence" value="ECO:0007669"/>
    <property type="project" value="UniProtKB-KW"/>
</dbReference>
<feature type="modified residue" description="N6-(pyridoxal phosphate)lysine" evidence="6">
    <location>
        <position position="192"/>
    </location>
</feature>
<dbReference type="InterPro" id="IPR015422">
    <property type="entry name" value="PyrdxlP-dep_Trfase_small"/>
</dbReference>
<dbReference type="KEGG" id="ohi:H8790_04505"/>
<organism evidence="8 9">
    <name type="scientific">Oscillibacter hominis</name>
    <dbReference type="NCBI Taxonomy" id="2763056"/>
    <lineage>
        <taxon>Bacteria</taxon>
        <taxon>Bacillati</taxon>
        <taxon>Bacillota</taxon>
        <taxon>Clostridia</taxon>
        <taxon>Eubacteriales</taxon>
        <taxon>Oscillospiraceae</taxon>
        <taxon>Oscillibacter</taxon>
    </lineage>
</organism>
<dbReference type="InterPro" id="IPR015421">
    <property type="entry name" value="PyrdxlP-dep_Trfase_major"/>
</dbReference>
<evidence type="ECO:0000256" key="1">
    <source>
        <dbReference type="ARBA" id="ARBA00001933"/>
    </source>
</evidence>
<evidence type="ECO:0000313" key="9">
    <source>
        <dbReference type="Proteomes" id="UP000515960"/>
    </source>
</evidence>
<comment type="cofactor">
    <cofactor evidence="1 6">
        <name>pyridoxal 5'-phosphate</name>
        <dbReference type="ChEBI" id="CHEBI:597326"/>
    </cofactor>
</comment>
<evidence type="ECO:0000256" key="6">
    <source>
        <dbReference type="PIRSR" id="PIRSR000524-50"/>
    </source>
</evidence>
<evidence type="ECO:0000256" key="4">
    <source>
        <dbReference type="ARBA" id="ARBA00022898"/>
    </source>
</evidence>
<keyword evidence="2 8" id="KW-0032">Aminotransferase</keyword>
<proteinExistence type="predicted"/>
<sequence length="365" mass="40709">MSMTKLFSPGPVMVKDNVRRALLHYDICHRSHEFEEMFVDTQEKILKLFNADDSYYSMIVSGSGTSANETVLSSLFQPGEEVMLIRNGMFGERLLEIIEKYQIPLVDVAFPWAAYPDLNVIEKAMADHPKVKVVAMVFHETCTGMINPVKEVGQLCRQYGKLLSVDCVSAAGGQNIDVVDKNISVCTSVGGKCVGAFPGSAYVCAKKDVLESLTAKQCKNVYLSLYKHYQTALASHQTPNTPNVNLFWPLNVALTNILEDETLSGRIARYQRCAEIIRKGLTAMGCRMLLEEHLSNTVTSVFLPQGVDGARFLSEMEKRGYTFYAGKGDYAKQGLIQVANMGEIYEQDCYNMLEVFQLVLRQVQG</sequence>
<evidence type="ECO:0000256" key="2">
    <source>
        <dbReference type="ARBA" id="ARBA00022576"/>
    </source>
</evidence>
<dbReference type="InterPro" id="IPR000192">
    <property type="entry name" value="Aminotrans_V_dom"/>
</dbReference>
<dbReference type="InterPro" id="IPR024169">
    <property type="entry name" value="SP_NH2Trfase/AEP_transaminase"/>
</dbReference>
<dbReference type="Gene3D" id="3.40.640.10">
    <property type="entry name" value="Type I PLP-dependent aspartate aminotransferase-like (Major domain)"/>
    <property type="match status" value="1"/>
</dbReference>